<gene>
    <name evidence="1" type="ORF">M501DRAFT_280151</name>
</gene>
<accession>A0A9P4S4D4</accession>
<evidence type="ECO:0000313" key="1">
    <source>
        <dbReference type="EMBL" id="KAF2836018.1"/>
    </source>
</evidence>
<evidence type="ECO:0000313" key="2">
    <source>
        <dbReference type="Proteomes" id="UP000799429"/>
    </source>
</evidence>
<sequence length="199" mass="23264">MGPAVLNEIVLFGGNVAQAQELYNWWQGLGDQERRGQAELWFQNASWYSWRDEILANVPIHDALRLRYGGNQLTHPDLLLNIDSIPDLAHLELMRSVRRPAAHDGQVRRVAPESRHIFLYVRGPLTAAYTVEWYAQLENDVHRLSDVEKGQLLELYPKIEEIRDEVHDTRSAILFLEDVTKPEYAPMMDYIRVQAYWRR</sequence>
<name>A0A9P4S4D4_9PEZI</name>
<dbReference type="EMBL" id="MU006105">
    <property type="protein sequence ID" value="KAF2836018.1"/>
    <property type="molecule type" value="Genomic_DNA"/>
</dbReference>
<organism evidence="1 2">
    <name type="scientific">Patellaria atrata CBS 101060</name>
    <dbReference type="NCBI Taxonomy" id="1346257"/>
    <lineage>
        <taxon>Eukaryota</taxon>
        <taxon>Fungi</taxon>
        <taxon>Dikarya</taxon>
        <taxon>Ascomycota</taxon>
        <taxon>Pezizomycotina</taxon>
        <taxon>Dothideomycetes</taxon>
        <taxon>Dothideomycetes incertae sedis</taxon>
        <taxon>Patellariales</taxon>
        <taxon>Patellariaceae</taxon>
        <taxon>Patellaria</taxon>
    </lineage>
</organism>
<protein>
    <submittedName>
        <fullName evidence="1">Uncharacterized protein</fullName>
    </submittedName>
</protein>
<reference evidence="1" key="1">
    <citation type="journal article" date="2020" name="Stud. Mycol.">
        <title>101 Dothideomycetes genomes: a test case for predicting lifestyles and emergence of pathogens.</title>
        <authorList>
            <person name="Haridas S."/>
            <person name="Albert R."/>
            <person name="Binder M."/>
            <person name="Bloem J."/>
            <person name="Labutti K."/>
            <person name="Salamov A."/>
            <person name="Andreopoulos B."/>
            <person name="Baker S."/>
            <person name="Barry K."/>
            <person name="Bills G."/>
            <person name="Bluhm B."/>
            <person name="Cannon C."/>
            <person name="Castanera R."/>
            <person name="Culley D."/>
            <person name="Daum C."/>
            <person name="Ezra D."/>
            <person name="Gonzalez J."/>
            <person name="Henrissat B."/>
            <person name="Kuo A."/>
            <person name="Liang C."/>
            <person name="Lipzen A."/>
            <person name="Lutzoni F."/>
            <person name="Magnuson J."/>
            <person name="Mondo S."/>
            <person name="Nolan M."/>
            <person name="Ohm R."/>
            <person name="Pangilinan J."/>
            <person name="Park H.-J."/>
            <person name="Ramirez L."/>
            <person name="Alfaro M."/>
            <person name="Sun H."/>
            <person name="Tritt A."/>
            <person name="Yoshinaga Y."/>
            <person name="Zwiers L.-H."/>
            <person name="Turgeon B."/>
            <person name="Goodwin S."/>
            <person name="Spatafora J."/>
            <person name="Crous P."/>
            <person name="Grigoriev I."/>
        </authorList>
    </citation>
    <scope>NUCLEOTIDE SEQUENCE</scope>
    <source>
        <strain evidence="1">CBS 101060</strain>
    </source>
</reference>
<proteinExistence type="predicted"/>
<dbReference type="Proteomes" id="UP000799429">
    <property type="component" value="Unassembled WGS sequence"/>
</dbReference>
<dbReference type="AlphaFoldDB" id="A0A9P4S4D4"/>
<comment type="caution">
    <text evidence="1">The sequence shown here is derived from an EMBL/GenBank/DDBJ whole genome shotgun (WGS) entry which is preliminary data.</text>
</comment>
<keyword evidence="2" id="KW-1185">Reference proteome</keyword>